<gene>
    <name evidence="2" type="ORF">BTO28_12085</name>
</gene>
<dbReference type="GO" id="GO:0005829">
    <property type="term" value="C:cytosol"/>
    <property type="evidence" value="ECO:0007669"/>
    <property type="project" value="TreeGrafter"/>
</dbReference>
<comment type="caution">
    <text evidence="2">The sequence shown here is derived from an EMBL/GenBank/DDBJ whole genome shotgun (WGS) entry which is preliminary data.</text>
</comment>
<organism evidence="2 3">
    <name type="scientific">Domibacillus epiphyticus</name>
    <dbReference type="NCBI Taxonomy" id="1714355"/>
    <lineage>
        <taxon>Bacteria</taxon>
        <taxon>Bacillati</taxon>
        <taxon>Bacillota</taxon>
        <taxon>Bacilli</taxon>
        <taxon>Bacillales</taxon>
        <taxon>Bacillaceae</taxon>
        <taxon>Domibacillus</taxon>
    </lineage>
</organism>
<dbReference type="Pfam" id="PF01584">
    <property type="entry name" value="CheW"/>
    <property type="match status" value="1"/>
</dbReference>
<evidence type="ECO:0000259" key="1">
    <source>
        <dbReference type="PROSITE" id="PS50851"/>
    </source>
</evidence>
<dbReference type="GO" id="GO:0006935">
    <property type="term" value="P:chemotaxis"/>
    <property type="evidence" value="ECO:0007669"/>
    <property type="project" value="InterPro"/>
</dbReference>
<dbReference type="Proteomes" id="UP000188613">
    <property type="component" value="Unassembled WGS sequence"/>
</dbReference>
<dbReference type="AlphaFoldDB" id="A0A1V2A627"/>
<accession>A0A1V2A627</accession>
<dbReference type="Gene3D" id="2.30.30.40">
    <property type="entry name" value="SH3 Domains"/>
    <property type="match status" value="1"/>
</dbReference>
<sequence length="76" mass="8616">MQDTLVLFNVKKGSFGLPINHVVSIEKISEISRIPNMPEYMLGIVNIRGQIIPVIDMSNLLFNQKNEIVETLAMFL</sequence>
<dbReference type="OrthoDB" id="9787997at2"/>
<dbReference type="InterPro" id="IPR036061">
    <property type="entry name" value="CheW-like_dom_sf"/>
</dbReference>
<dbReference type="SUPFAM" id="SSF50341">
    <property type="entry name" value="CheW-like"/>
    <property type="match status" value="1"/>
</dbReference>
<reference evidence="2 3" key="1">
    <citation type="submission" date="2016-12" db="EMBL/GenBank/DDBJ databases">
        <title>Domibacillus sp. SAB 38T whole genome sequencing.</title>
        <authorList>
            <person name="Verma A."/>
            <person name="Ojha A.K."/>
            <person name="Krishnamurthi S."/>
        </authorList>
    </citation>
    <scope>NUCLEOTIDE SEQUENCE [LARGE SCALE GENOMIC DNA]</scope>
    <source>
        <strain evidence="2 3">SAB 38</strain>
    </source>
</reference>
<dbReference type="GO" id="GO:0007165">
    <property type="term" value="P:signal transduction"/>
    <property type="evidence" value="ECO:0007669"/>
    <property type="project" value="InterPro"/>
</dbReference>
<dbReference type="Gene3D" id="2.40.50.180">
    <property type="entry name" value="CheA-289, Domain 4"/>
    <property type="match status" value="1"/>
</dbReference>
<dbReference type="InterPro" id="IPR039315">
    <property type="entry name" value="CheW"/>
</dbReference>
<dbReference type="InterPro" id="IPR002545">
    <property type="entry name" value="CheW-lke_dom"/>
</dbReference>
<dbReference type="PROSITE" id="PS50851">
    <property type="entry name" value="CHEW"/>
    <property type="match status" value="1"/>
</dbReference>
<dbReference type="RefSeq" id="WP_076766602.1">
    <property type="nucleotide sequence ID" value="NZ_MSFI01000020.1"/>
</dbReference>
<dbReference type="EMBL" id="MSFI01000020">
    <property type="protein sequence ID" value="OMP66436.1"/>
    <property type="molecule type" value="Genomic_DNA"/>
</dbReference>
<protein>
    <recommendedName>
        <fullName evidence="1">CheW-like domain-containing protein</fullName>
    </recommendedName>
</protein>
<keyword evidence="3" id="KW-1185">Reference proteome</keyword>
<dbReference type="STRING" id="1714355.BTO28_12085"/>
<proteinExistence type="predicted"/>
<evidence type="ECO:0000313" key="2">
    <source>
        <dbReference type="EMBL" id="OMP66436.1"/>
    </source>
</evidence>
<name>A0A1V2A627_9BACI</name>
<dbReference type="PANTHER" id="PTHR22617:SF23">
    <property type="entry name" value="CHEMOTAXIS PROTEIN CHEW"/>
    <property type="match status" value="1"/>
</dbReference>
<feature type="domain" description="CheW-like" evidence="1">
    <location>
        <begin position="2"/>
        <end position="76"/>
    </location>
</feature>
<dbReference type="PANTHER" id="PTHR22617">
    <property type="entry name" value="CHEMOTAXIS SENSOR HISTIDINE KINASE-RELATED"/>
    <property type="match status" value="1"/>
</dbReference>
<evidence type="ECO:0000313" key="3">
    <source>
        <dbReference type="Proteomes" id="UP000188613"/>
    </source>
</evidence>